<gene>
    <name evidence="1" type="ORF">J2W48_000983</name>
</gene>
<organism evidence="1 2">
    <name type="scientific">Flavobacterium piscis</name>
    <dbReference type="NCBI Taxonomy" id="1114874"/>
    <lineage>
        <taxon>Bacteria</taxon>
        <taxon>Pseudomonadati</taxon>
        <taxon>Bacteroidota</taxon>
        <taxon>Flavobacteriia</taxon>
        <taxon>Flavobacteriales</taxon>
        <taxon>Flavobacteriaceae</taxon>
        <taxon>Flavobacterium</taxon>
    </lineage>
</organism>
<protein>
    <recommendedName>
        <fullName evidence="3">Helix-turn-helix domain-containing protein</fullName>
    </recommendedName>
</protein>
<name>A0ABU1Y4H0_9FLAO</name>
<keyword evidence="2" id="KW-1185">Reference proteome</keyword>
<proteinExistence type="predicted"/>
<evidence type="ECO:0008006" key="3">
    <source>
        <dbReference type="Google" id="ProtNLM"/>
    </source>
</evidence>
<accession>A0ABU1Y4H0</accession>
<evidence type="ECO:0000313" key="2">
    <source>
        <dbReference type="Proteomes" id="UP001269081"/>
    </source>
</evidence>
<dbReference type="Proteomes" id="UP001269081">
    <property type="component" value="Unassembled WGS sequence"/>
</dbReference>
<dbReference type="EMBL" id="JAVDWQ010000002">
    <property type="protein sequence ID" value="MDR7209053.1"/>
    <property type="molecule type" value="Genomic_DNA"/>
</dbReference>
<dbReference type="RefSeq" id="WP_409025163.1">
    <property type="nucleotide sequence ID" value="NZ_JAVDWQ010000002.1"/>
</dbReference>
<sequence length="96" mass="11396">MSYRVNLTKGELVNLKRIKHEAKDSKILRRHQCLHMLHTGMKRQNVAELLDIYIDTITDWVKTYQGNNRAEQSKKAWNRLGMFTPYSPNLNLIERL</sequence>
<reference evidence="1 2" key="1">
    <citation type="submission" date="2023-07" db="EMBL/GenBank/DDBJ databases">
        <title>Sorghum-associated microbial communities from plants grown in Nebraska, USA.</title>
        <authorList>
            <person name="Schachtman D."/>
        </authorList>
    </citation>
    <scope>NUCLEOTIDE SEQUENCE [LARGE SCALE GENOMIC DNA]</scope>
    <source>
        <strain evidence="1 2">4129</strain>
    </source>
</reference>
<evidence type="ECO:0000313" key="1">
    <source>
        <dbReference type="EMBL" id="MDR7209053.1"/>
    </source>
</evidence>
<dbReference type="Pfam" id="PF13384">
    <property type="entry name" value="HTH_23"/>
    <property type="match status" value="1"/>
</dbReference>
<comment type="caution">
    <text evidence="1">The sequence shown here is derived from an EMBL/GenBank/DDBJ whole genome shotgun (WGS) entry which is preliminary data.</text>
</comment>